<organism evidence="1 2">
    <name type="scientific">Bacillus cereus (strain Q1)</name>
    <dbReference type="NCBI Taxonomy" id="361100"/>
    <lineage>
        <taxon>Bacteria</taxon>
        <taxon>Bacillati</taxon>
        <taxon>Bacillota</taxon>
        <taxon>Bacilli</taxon>
        <taxon>Bacillales</taxon>
        <taxon>Bacillaceae</taxon>
        <taxon>Bacillus</taxon>
        <taxon>Bacillus cereus group</taxon>
    </lineage>
</organism>
<dbReference type="Proteomes" id="UP000000441">
    <property type="component" value="Chromosome"/>
</dbReference>
<dbReference type="KEGG" id="bcq:BCQ_0087"/>
<sequence>MKKVVDENITKCYINKVASERRSSSLKTERNKQRETSIFILDARQTNFIGEFDPGSG</sequence>
<evidence type="ECO:0000313" key="1">
    <source>
        <dbReference type="EMBL" id="ACM10605.1"/>
    </source>
</evidence>
<name>B9IZG1_BACCQ</name>
<gene>
    <name evidence="1" type="ordered locus">BCQ_0087</name>
</gene>
<dbReference type="AlphaFoldDB" id="B9IZG1"/>
<protein>
    <submittedName>
        <fullName evidence="1">Uncharacterized protein</fullName>
    </submittedName>
</protein>
<evidence type="ECO:0000313" key="2">
    <source>
        <dbReference type="Proteomes" id="UP000000441"/>
    </source>
</evidence>
<accession>B9IZG1</accession>
<dbReference type="EMBL" id="CP000227">
    <property type="protein sequence ID" value="ACM10605.1"/>
    <property type="molecule type" value="Genomic_DNA"/>
</dbReference>
<proteinExistence type="predicted"/>
<reference evidence="1 2" key="1">
    <citation type="journal article" date="2009" name="J. Bacteriol.">
        <title>Complete genome sequence of the extremophilic Bacillus cereus strain Q1 with industrial applications.</title>
        <authorList>
            <person name="Xiong Z."/>
            <person name="Jiang Y."/>
            <person name="Qi D."/>
            <person name="Lu H."/>
            <person name="Yang F."/>
            <person name="Yang J."/>
            <person name="Chen L."/>
            <person name="Sun L."/>
            <person name="Xu X."/>
            <person name="Xue Y."/>
            <person name="Zhu Y."/>
            <person name="Jin Q."/>
        </authorList>
    </citation>
    <scope>NUCLEOTIDE SEQUENCE [LARGE SCALE GENOMIC DNA]</scope>
    <source>
        <strain evidence="1 2">Q1</strain>
    </source>
</reference>
<dbReference type="HOGENOM" id="CLU_211334_0_0_9"/>